<feature type="compositionally biased region" description="Basic and acidic residues" evidence="1">
    <location>
        <begin position="364"/>
        <end position="375"/>
    </location>
</feature>
<protein>
    <submittedName>
        <fullName evidence="3">Adipocyte enhancer-binding protein 1</fullName>
    </submittedName>
</protein>
<evidence type="ECO:0000256" key="2">
    <source>
        <dbReference type="SAM" id="Phobius"/>
    </source>
</evidence>
<dbReference type="InterPro" id="IPR050753">
    <property type="entry name" value="Peptidase_M14_domain"/>
</dbReference>
<dbReference type="EMBL" id="KQ435740">
    <property type="protein sequence ID" value="KOX76816.1"/>
    <property type="molecule type" value="Genomic_DNA"/>
</dbReference>
<dbReference type="PANTHER" id="PTHR11532">
    <property type="entry name" value="PROTEASE M14 CARBOXYPEPTIDASE"/>
    <property type="match status" value="1"/>
</dbReference>
<dbReference type="AlphaFoldDB" id="A0A0M9A5E3"/>
<reference evidence="3 4" key="1">
    <citation type="submission" date="2015-07" db="EMBL/GenBank/DDBJ databases">
        <title>The genome of Melipona quadrifasciata.</title>
        <authorList>
            <person name="Pan H."/>
            <person name="Kapheim K."/>
        </authorList>
    </citation>
    <scope>NUCLEOTIDE SEQUENCE [LARGE SCALE GENOMIC DNA]</scope>
    <source>
        <strain evidence="3">0111107301</strain>
        <tissue evidence="3">Whole body</tissue>
    </source>
</reference>
<dbReference type="Proteomes" id="UP000053105">
    <property type="component" value="Unassembled WGS sequence"/>
</dbReference>
<dbReference type="GO" id="GO:0016485">
    <property type="term" value="P:protein processing"/>
    <property type="evidence" value="ECO:0007669"/>
    <property type="project" value="TreeGrafter"/>
</dbReference>
<dbReference type="GO" id="GO:0005615">
    <property type="term" value="C:extracellular space"/>
    <property type="evidence" value="ECO:0007669"/>
    <property type="project" value="TreeGrafter"/>
</dbReference>
<feature type="transmembrane region" description="Helical" evidence="2">
    <location>
        <begin position="264"/>
        <end position="287"/>
    </location>
</feature>
<sequence length="375" mass="42330">MACCKYPPPESIPTIWRENLLPLKQLIQSLTTGVRAIVTDVDYIPLRETIVTIGTNSYPVSKNMAYFKIILLPGEYSLTFFCESYIEQSIKVHVSDQSITDLHIKLTKQRNIINQVLIDLNNKYSQLSTLHTIAFVAGISSGAPVTSKILLHGKREHSLMDYLYLNTSTLMLDVYVTCCNTDDSSKIWEDNKASLLIMIERLNEGIKGYVLNENNEPVENAILSYNKSMHHVKSGTNGAYWLLLQPGTHVISASASGHIQQTKIIVFVILTSIICLAILACSIFICTNCKSSKNSQKSNWNKYTFSLLKGGTSFFDDDEKEIEIFRRPLNGYIQANEITKPYFDDDNMSSSEDASDLEFIRPSTEWKEETPKEHG</sequence>
<dbReference type="PANTHER" id="PTHR11532:SF57">
    <property type="entry name" value="CARBOXYPEPTIDASE D, B"/>
    <property type="match status" value="1"/>
</dbReference>
<keyword evidence="4" id="KW-1185">Reference proteome</keyword>
<dbReference type="InterPro" id="IPR008969">
    <property type="entry name" value="CarboxyPept-like_regulatory"/>
</dbReference>
<organism evidence="3 4">
    <name type="scientific">Melipona quadrifasciata</name>
    <dbReference type="NCBI Taxonomy" id="166423"/>
    <lineage>
        <taxon>Eukaryota</taxon>
        <taxon>Metazoa</taxon>
        <taxon>Ecdysozoa</taxon>
        <taxon>Arthropoda</taxon>
        <taxon>Hexapoda</taxon>
        <taxon>Insecta</taxon>
        <taxon>Pterygota</taxon>
        <taxon>Neoptera</taxon>
        <taxon>Endopterygota</taxon>
        <taxon>Hymenoptera</taxon>
        <taxon>Apocrita</taxon>
        <taxon>Aculeata</taxon>
        <taxon>Apoidea</taxon>
        <taxon>Anthophila</taxon>
        <taxon>Apidae</taxon>
        <taxon>Melipona</taxon>
    </lineage>
</organism>
<dbReference type="Gene3D" id="2.60.40.1120">
    <property type="entry name" value="Carboxypeptidase-like, regulatory domain"/>
    <property type="match status" value="2"/>
</dbReference>
<gene>
    <name evidence="3" type="ORF">WN51_11143</name>
</gene>
<evidence type="ECO:0000313" key="3">
    <source>
        <dbReference type="EMBL" id="KOX76816.1"/>
    </source>
</evidence>
<evidence type="ECO:0000313" key="4">
    <source>
        <dbReference type="Proteomes" id="UP000053105"/>
    </source>
</evidence>
<evidence type="ECO:0000256" key="1">
    <source>
        <dbReference type="SAM" id="MobiDB-lite"/>
    </source>
</evidence>
<dbReference type="STRING" id="166423.A0A0M9A5E3"/>
<dbReference type="SUPFAM" id="SSF49464">
    <property type="entry name" value="Carboxypeptidase regulatory domain-like"/>
    <property type="match status" value="2"/>
</dbReference>
<keyword evidence="2" id="KW-1133">Transmembrane helix</keyword>
<dbReference type="OrthoDB" id="10249045at2759"/>
<keyword evidence="2" id="KW-0812">Transmembrane</keyword>
<dbReference type="GO" id="GO:0004181">
    <property type="term" value="F:metallocarboxypeptidase activity"/>
    <property type="evidence" value="ECO:0007669"/>
    <property type="project" value="TreeGrafter"/>
</dbReference>
<accession>A0A0M9A5E3</accession>
<proteinExistence type="predicted"/>
<dbReference type="CDD" id="cd11308">
    <property type="entry name" value="Peptidase_M14NE-CP-C_like"/>
    <property type="match status" value="1"/>
</dbReference>
<name>A0A0M9A5E3_9HYME</name>
<keyword evidence="2" id="KW-0472">Membrane</keyword>
<dbReference type="GO" id="GO:0006518">
    <property type="term" value="P:peptide metabolic process"/>
    <property type="evidence" value="ECO:0007669"/>
    <property type="project" value="TreeGrafter"/>
</dbReference>
<feature type="region of interest" description="Disordered" evidence="1">
    <location>
        <begin position="342"/>
        <end position="375"/>
    </location>
</feature>
<dbReference type="Pfam" id="PF13620">
    <property type="entry name" value="CarboxypepD_reg"/>
    <property type="match status" value="1"/>
</dbReference>